<dbReference type="Proteomes" id="UP000181992">
    <property type="component" value="Unassembled WGS sequence"/>
</dbReference>
<evidence type="ECO:0000256" key="4">
    <source>
        <dbReference type="ARBA" id="ARBA00035242"/>
    </source>
</evidence>
<dbReference type="InterPro" id="IPR022671">
    <property type="entry name" value="Ribosomal_uL2_CS"/>
</dbReference>
<reference evidence="9 10" key="1">
    <citation type="journal article" date="2016" name="Environ. Microbiol.">
        <title>Genomic resolution of a cold subsurface aquifer community provides metabolic insights for novel microbes adapted to high CO concentrations.</title>
        <authorList>
            <person name="Probst A.J."/>
            <person name="Castelle C.J."/>
            <person name="Singh A."/>
            <person name="Brown C.T."/>
            <person name="Anantharaman K."/>
            <person name="Sharon I."/>
            <person name="Hug L.A."/>
            <person name="Burstein D."/>
            <person name="Emerson J.B."/>
            <person name="Thomas B.C."/>
            <person name="Banfield J.F."/>
        </authorList>
    </citation>
    <scope>NUCLEOTIDE SEQUENCE [LARGE SCALE GENOMIC DNA]</scope>
    <source>
        <strain evidence="9">CG1_02_43_90</strain>
    </source>
</reference>
<feature type="domain" description="Large ribosomal subunit protein uL2 C-terminal" evidence="7">
    <location>
        <begin position="127"/>
        <end position="256"/>
    </location>
</feature>
<dbReference type="SUPFAM" id="SSF50104">
    <property type="entry name" value="Translation proteins SH3-like domain"/>
    <property type="match status" value="1"/>
</dbReference>
<dbReference type="GO" id="GO:0019843">
    <property type="term" value="F:rRNA binding"/>
    <property type="evidence" value="ECO:0007669"/>
    <property type="project" value="UniProtKB-UniRule"/>
</dbReference>
<dbReference type="InterPro" id="IPR014726">
    <property type="entry name" value="Ribosomal_uL2_dom3"/>
</dbReference>
<keyword evidence="2 5" id="KW-0689">Ribosomal protein</keyword>
<comment type="similarity">
    <text evidence="1 5">Belongs to the universal ribosomal protein uL2 family.</text>
</comment>
<sequence length="283" mass="31232">MKIIMKKFKPTTPSNRQTAIVSYRGVLTATEPHKALTTGFKRGTGRNAFGRITTRHKGGGHKRSYREIDFRLEKIGIPAKIETIEYDPNRSGFIGLICFADGERRYNLLPQGLKVGDKVITAEDAPLKPGNRTILKKVPVGTFVFNIELQPNGGARIARSAGNYAEVVANNAGQSHLKMPSGEIRKVSENVWASIGAVSNEEYKLRNIGKAGRNRWLGIRPTVRGSAMNPVDHPYGGGEGHQGRGTKRPKTKYGKVTGGRKTRSPKKYSNNLIVARRKTKRSK</sequence>
<organism evidence="9 10">
    <name type="scientific">Candidatus Nomurabacteria bacterium CG1_02_43_90</name>
    <dbReference type="NCBI Taxonomy" id="1805281"/>
    <lineage>
        <taxon>Bacteria</taxon>
        <taxon>Candidatus Nomuraibacteriota</taxon>
    </lineage>
</organism>
<proteinExistence type="inferred from homology"/>
<dbReference type="Pfam" id="PF03947">
    <property type="entry name" value="Ribosomal_L2_C"/>
    <property type="match status" value="1"/>
</dbReference>
<evidence type="ECO:0000259" key="8">
    <source>
        <dbReference type="SMART" id="SM01383"/>
    </source>
</evidence>
<accession>A0A1J4V8S9</accession>
<dbReference type="InterPro" id="IPR002171">
    <property type="entry name" value="Ribosomal_uL2"/>
</dbReference>
<evidence type="ECO:0000256" key="6">
    <source>
        <dbReference type="SAM" id="MobiDB-lite"/>
    </source>
</evidence>
<keyword evidence="5" id="KW-0694">RNA-binding</keyword>
<feature type="region of interest" description="Disordered" evidence="6">
    <location>
        <begin position="224"/>
        <end position="283"/>
    </location>
</feature>
<name>A0A1J4V8S9_9BACT</name>
<comment type="function">
    <text evidence="5">One of the primary rRNA binding proteins. Required for association of the 30S and 50S subunits to form the 70S ribosome, for tRNA binding and peptide bond formation. It has been suggested to have peptidyltransferase activity; this is somewhat controversial. Makes several contacts with the 16S rRNA in the 70S ribosome.</text>
</comment>
<protein>
    <recommendedName>
        <fullName evidence="4 5">Large ribosomal subunit protein uL2</fullName>
    </recommendedName>
</protein>
<evidence type="ECO:0000259" key="7">
    <source>
        <dbReference type="SMART" id="SM01382"/>
    </source>
</evidence>
<dbReference type="InterPro" id="IPR005880">
    <property type="entry name" value="Ribosomal_uL2_bac/org-type"/>
</dbReference>
<dbReference type="Gene3D" id="2.30.30.30">
    <property type="match status" value="1"/>
</dbReference>
<dbReference type="Gene3D" id="2.40.50.140">
    <property type="entry name" value="Nucleic acid-binding proteins"/>
    <property type="match status" value="1"/>
</dbReference>
<dbReference type="PANTHER" id="PTHR13691">
    <property type="entry name" value="RIBOSOMAL PROTEIN L2"/>
    <property type="match status" value="1"/>
</dbReference>
<evidence type="ECO:0000256" key="5">
    <source>
        <dbReference type="HAMAP-Rule" id="MF_01320"/>
    </source>
</evidence>
<dbReference type="SMART" id="SM01383">
    <property type="entry name" value="Ribosomal_L2"/>
    <property type="match status" value="1"/>
</dbReference>
<dbReference type="InterPro" id="IPR022669">
    <property type="entry name" value="Ribosomal_uL2_C"/>
</dbReference>
<dbReference type="GO" id="GO:0002181">
    <property type="term" value="P:cytoplasmic translation"/>
    <property type="evidence" value="ECO:0007669"/>
    <property type="project" value="TreeGrafter"/>
</dbReference>
<gene>
    <name evidence="5" type="primary">rplB</name>
    <name evidence="9" type="ORF">AUJ77_01345</name>
</gene>
<feature type="compositionally biased region" description="Basic residues" evidence="6">
    <location>
        <begin position="244"/>
        <end position="266"/>
    </location>
</feature>
<dbReference type="FunFam" id="4.10.950.10:FF:000001">
    <property type="entry name" value="50S ribosomal protein L2"/>
    <property type="match status" value="1"/>
</dbReference>
<dbReference type="SUPFAM" id="SSF50249">
    <property type="entry name" value="Nucleic acid-binding proteins"/>
    <property type="match status" value="1"/>
</dbReference>
<comment type="caution">
    <text evidence="9">The sequence shown here is derived from an EMBL/GenBank/DDBJ whole genome shotgun (WGS) entry which is preliminary data.</text>
</comment>
<dbReference type="InterPro" id="IPR014722">
    <property type="entry name" value="Rib_uL2_dom2"/>
</dbReference>
<dbReference type="HAMAP" id="MF_01320_B">
    <property type="entry name" value="Ribosomal_uL2_B"/>
    <property type="match status" value="1"/>
</dbReference>
<feature type="domain" description="Large ribosomal subunit protein uL2 RNA-binding" evidence="8">
    <location>
        <begin position="45"/>
        <end position="121"/>
    </location>
</feature>
<evidence type="ECO:0000256" key="2">
    <source>
        <dbReference type="ARBA" id="ARBA00022980"/>
    </source>
</evidence>
<dbReference type="SMART" id="SM01382">
    <property type="entry name" value="Ribosomal_L2_C"/>
    <property type="match status" value="1"/>
</dbReference>
<evidence type="ECO:0000313" key="9">
    <source>
        <dbReference type="EMBL" id="OIO30966.1"/>
    </source>
</evidence>
<dbReference type="GO" id="GO:0003735">
    <property type="term" value="F:structural constituent of ribosome"/>
    <property type="evidence" value="ECO:0007669"/>
    <property type="project" value="InterPro"/>
</dbReference>
<dbReference type="PANTHER" id="PTHR13691:SF5">
    <property type="entry name" value="LARGE RIBOSOMAL SUBUNIT PROTEIN UL2M"/>
    <property type="match status" value="1"/>
</dbReference>
<keyword evidence="3 5" id="KW-0687">Ribonucleoprotein</keyword>
<evidence type="ECO:0000256" key="1">
    <source>
        <dbReference type="ARBA" id="ARBA00005636"/>
    </source>
</evidence>
<dbReference type="PIRSF" id="PIRSF002158">
    <property type="entry name" value="Ribosomal_L2"/>
    <property type="match status" value="1"/>
</dbReference>
<dbReference type="InterPro" id="IPR022666">
    <property type="entry name" value="Ribosomal_uL2_RNA-bd_dom"/>
</dbReference>
<dbReference type="EMBL" id="MNVN01000010">
    <property type="protein sequence ID" value="OIO30966.1"/>
    <property type="molecule type" value="Genomic_DNA"/>
</dbReference>
<dbReference type="NCBIfam" id="TIGR01171">
    <property type="entry name" value="rplB_bact"/>
    <property type="match status" value="1"/>
</dbReference>
<dbReference type="Gene3D" id="4.10.950.10">
    <property type="entry name" value="Ribosomal protein L2, domain 3"/>
    <property type="match status" value="1"/>
</dbReference>
<dbReference type="GO" id="GO:0015934">
    <property type="term" value="C:large ribosomal subunit"/>
    <property type="evidence" value="ECO:0007669"/>
    <property type="project" value="InterPro"/>
</dbReference>
<keyword evidence="5" id="KW-0699">rRNA-binding</keyword>
<comment type="subunit">
    <text evidence="5">Part of the 50S ribosomal subunit. Forms a bridge to the 30S subunit in the 70S ribosome.</text>
</comment>
<dbReference type="PROSITE" id="PS00467">
    <property type="entry name" value="RIBOSOMAL_L2"/>
    <property type="match status" value="1"/>
</dbReference>
<dbReference type="InterPro" id="IPR008991">
    <property type="entry name" value="Translation_prot_SH3-like_sf"/>
</dbReference>
<dbReference type="Pfam" id="PF00181">
    <property type="entry name" value="Ribosomal_L2_N"/>
    <property type="match status" value="1"/>
</dbReference>
<dbReference type="InterPro" id="IPR012340">
    <property type="entry name" value="NA-bd_OB-fold"/>
</dbReference>
<dbReference type="STRING" id="1805281.AUJ77_01345"/>
<dbReference type="GO" id="GO:0016740">
    <property type="term" value="F:transferase activity"/>
    <property type="evidence" value="ECO:0007669"/>
    <property type="project" value="InterPro"/>
</dbReference>
<evidence type="ECO:0000256" key="3">
    <source>
        <dbReference type="ARBA" id="ARBA00023274"/>
    </source>
</evidence>
<evidence type="ECO:0000313" key="10">
    <source>
        <dbReference type="Proteomes" id="UP000181992"/>
    </source>
</evidence>
<dbReference type="AlphaFoldDB" id="A0A1J4V8S9"/>